<dbReference type="InterPro" id="IPR016163">
    <property type="entry name" value="Ald_DH_C"/>
</dbReference>
<accession>A0A6J6GV03</accession>
<dbReference type="Gene3D" id="3.40.309.10">
    <property type="entry name" value="Aldehyde Dehydrogenase, Chain A, domain 2"/>
    <property type="match status" value="1"/>
</dbReference>
<dbReference type="UniPathway" id="UPA00098">
    <property type="reaction ID" value="UER00360"/>
</dbReference>
<dbReference type="Gene3D" id="3.40.605.10">
    <property type="entry name" value="Aldehyde Dehydrogenase, Chain A, domain 1"/>
    <property type="match status" value="1"/>
</dbReference>
<feature type="domain" description="Aldehyde dehydrogenase" evidence="8">
    <location>
        <begin position="21"/>
        <end position="291"/>
    </location>
</feature>
<evidence type="ECO:0000256" key="2">
    <source>
        <dbReference type="ARBA" id="ARBA00013002"/>
    </source>
</evidence>
<sequence length="422" mass="44265">MSATGNTTETSSVAELGLRVKAASRVLATASTEQKNAALVAAAELLVARSESILRANEIDVARAESEGVSATVVDRLRLTPARIESMASGLRQVAGLPDPVGEVLDGWVRPNGLKIRRVRVPLGVVAIIYENRPNVTSDAAGLCLKSGNAAFLRGSSGAIDSNIEIASVLREAIASAGLPADSVVLVEDTSRDAAVEFMQQRGSIDCLIPRGGPSLIRSILDNATVPFVIDGDGNCHVYVHADADLEMASRIIVNAKMQRPSVCNAAETLLVNADVAGEFLPMAAAALEGVELLVDEKALAILPGATPASDEDWSTEFLDLRLAVKVVGSIDEAIDHIARYSSGHSEAIITKSLEAAERFTTEVDAAAVLVNASTRFVDGEEFGFGAEIGISTQKLHARGPMGLRELTCAKYIVNGTGQTRG</sequence>
<evidence type="ECO:0000256" key="1">
    <source>
        <dbReference type="ARBA" id="ARBA00004985"/>
    </source>
</evidence>
<keyword evidence="6" id="KW-0560">Oxidoreductase</keyword>
<dbReference type="GO" id="GO:0055129">
    <property type="term" value="P:L-proline biosynthetic process"/>
    <property type="evidence" value="ECO:0007669"/>
    <property type="project" value="UniProtKB-UniPathway"/>
</dbReference>
<dbReference type="PROSITE" id="PS01223">
    <property type="entry name" value="PROA"/>
    <property type="match status" value="1"/>
</dbReference>
<dbReference type="SUPFAM" id="SSF53720">
    <property type="entry name" value="ALDH-like"/>
    <property type="match status" value="1"/>
</dbReference>
<comment type="pathway">
    <text evidence="1">Amino-acid biosynthesis; L-proline biosynthesis; L-glutamate 5-semialdehyde from L-glutamate: step 2/2.</text>
</comment>
<dbReference type="InterPro" id="IPR012134">
    <property type="entry name" value="Glu-5-SA_DH"/>
</dbReference>
<dbReference type="EC" id="1.2.1.41" evidence="2"/>
<evidence type="ECO:0000313" key="9">
    <source>
        <dbReference type="EMBL" id="CAB4603713.1"/>
    </source>
</evidence>
<dbReference type="EMBL" id="CAEZUP010000018">
    <property type="protein sequence ID" value="CAB4603713.1"/>
    <property type="molecule type" value="Genomic_DNA"/>
</dbReference>
<name>A0A6J6GV03_9ZZZZ</name>
<dbReference type="InterPro" id="IPR015590">
    <property type="entry name" value="Aldehyde_DH_dom"/>
</dbReference>
<dbReference type="GO" id="GO:0050661">
    <property type="term" value="F:NADP binding"/>
    <property type="evidence" value="ECO:0007669"/>
    <property type="project" value="InterPro"/>
</dbReference>
<dbReference type="PANTHER" id="PTHR11063">
    <property type="entry name" value="GLUTAMATE SEMIALDEHYDE DEHYDROGENASE"/>
    <property type="match status" value="1"/>
</dbReference>
<dbReference type="CDD" id="cd07079">
    <property type="entry name" value="ALDH_F18-19_ProA-GPR"/>
    <property type="match status" value="1"/>
</dbReference>
<gene>
    <name evidence="9" type="ORF">UFOPK1835_00616</name>
</gene>
<dbReference type="GO" id="GO:0004350">
    <property type="term" value="F:glutamate-5-semialdehyde dehydrogenase activity"/>
    <property type="evidence" value="ECO:0007669"/>
    <property type="project" value="UniProtKB-EC"/>
</dbReference>
<evidence type="ECO:0000259" key="8">
    <source>
        <dbReference type="Pfam" id="PF00171"/>
    </source>
</evidence>
<evidence type="ECO:0000256" key="6">
    <source>
        <dbReference type="ARBA" id="ARBA00023002"/>
    </source>
</evidence>
<reference evidence="9" key="1">
    <citation type="submission" date="2020-05" db="EMBL/GenBank/DDBJ databases">
        <authorList>
            <person name="Chiriac C."/>
            <person name="Salcher M."/>
            <person name="Ghai R."/>
            <person name="Kavagutti S V."/>
        </authorList>
    </citation>
    <scope>NUCLEOTIDE SEQUENCE</scope>
</reference>
<dbReference type="InterPro" id="IPR020593">
    <property type="entry name" value="G-glutamylP_reductase_CS"/>
</dbReference>
<comment type="catalytic activity">
    <reaction evidence="7">
        <text>L-glutamate 5-semialdehyde + phosphate + NADP(+) = L-glutamyl 5-phosphate + NADPH + H(+)</text>
        <dbReference type="Rhea" id="RHEA:19541"/>
        <dbReference type="ChEBI" id="CHEBI:15378"/>
        <dbReference type="ChEBI" id="CHEBI:43474"/>
        <dbReference type="ChEBI" id="CHEBI:57783"/>
        <dbReference type="ChEBI" id="CHEBI:58066"/>
        <dbReference type="ChEBI" id="CHEBI:58274"/>
        <dbReference type="ChEBI" id="CHEBI:58349"/>
        <dbReference type="EC" id="1.2.1.41"/>
    </reaction>
</comment>
<proteinExistence type="inferred from homology"/>
<dbReference type="PANTHER" id="PTHR11063:SF8">
    <property type="entry name" value="DELTA-1-PYRROLINE-5-CARBOXYLATE SYNTHASE"/>
    <property type="match status" value="1"/>
</dbReference>
<dbReference type="Pfam" id="PF00171">
    <property type="entry name" value="Aldedh"/>
    <property type="match status" value="1"/>
</dbReference>
<keyword evidence="4" id="KW-0641">Proline biosynthesis</keyword>
<dbReference type="NCBIfam" id="NF001221">
    <property type="entry name" value="PRK00197.1"/>
    <property type="match status" value="1"/>
</dbReference>
<dbReference type="FunFam" id="3.40.309.10:FF:000006">
    <property type="entry name" value="Gamma-glutamyl phosphate reductase"/>
    <property type="match status" value="1"/>
</dbReference>
<dbReference type="NCBIfam" id="TIGR00407">
    <property type="entry name" value="proA"/>
    <property type="match status" value="1"/>
</dbReference>
<dbReference type="InterPro" id="IPR000965">
    <property type="entry name" value="GPR_dom"/>
</dbReference>
<evidence type="ECO:0000256" key="7">
    <source>
        <dbReference type="ARBA" id="ARBA00049024"/>
    </source>
</evidence>
<keyword evidence="3" id="KW-0028">Amino-acid biosynthesis</keyword>
<evidence type="ECO:0000256" key="5">
    <source>
        <dbReference type="ARBA" id="ARBA00022857"/>
    </source>
</evidence>
<evidence type="ECO:0000256" key="4">
    <source>
        <dbReference type="ARBA" id="ARBA00022650"/>
    </source>
</evidence>
<dbReference type="AlphaFoldDB" id="A0A6J6GV03"/>
<dbReference type="InterPro" id="IPR016161">
    <property type="entry name" value="Ald_DH/histidinol_DH"/>
</dbReference>
<dbReference type="HAMAP" id="MF_00412">
    <property type="entry name" value="ProA"/>
    <property type="match status" value="1"/>
</dbReference>
<keyword evidence="5" id="KW-0521">NADP</keyword>
<dbReference type="InterPro" id="IPR016162">
    <property type="entry name" value="Ald_DH_N"/>
</dbReference>
<evidence type="ECO:0000256" key="3">
    <source>
        <dbReference type="ARBA" id="ARBA00022605"/>
    </source>
</evidence>
<dbReference type="PIRSF" id="PIRSF000151">
    <property type="entry name" value="GPR"/>
    <property type="match status" value="1"/>
</dbReference>
<organism evidence="9">
    <name type="scientific">freshwater metagenome</name>
    <dbReference type="NCBI Taxonomy" id="449393"/>
    <lineage>
        <taxon>unclassified sequences</taxon>
        <taxon>metagenomes</taxon>
        <taxon>ecological metagenomes</taxon>
    </lineage>
</organism>
<protein>
    <recommendedName>
        <fullName evidence="2">glutamate-5-semialdehyde dehydrogenase</fullName>
        <ecNumber evidence="2">1.2.1.41</ecNumber>
    </recommendedName>
</protein>